<keyword evidence="4" id="KW-0808">Transferase</keyword>
<sequence>MAFKYKQFNFFYIVFLVAAVVYLITAYNSHGYYHADEHYQIVEFSGIKLGTHAPSDLAWEYEAKLRPALQPTICFLVFSGLKSTGETNPYTMVMWLRILTALLSLVIITFFIKQTLSLFSRETDKKAYILLSYFLWFIPLLSVRFSSETMSGLMLLLALALLHKKESNYTPWLLGLVFGLGFLFRFQVAFVIAGIGLWLIFIRNVNFRYLLKIAAVFFLIVGVGTLIDSWFYGQFVFTPFNYYKANILEDVASSFGTSPWYFYLGKLITLPSYFVGIPLAIAFVVVAVYNPRSIYLWCIIPLFVVHSIIPHKEERFLFPIVFLFPIIVMLAWEKVAPIFGKRRAYKSIRMALIVLFALANGVGVVAMSVKAAGVGRIGLTKHIHDNYGDKHINLIYNPWCNPYNPWGLPVKFYLEKDLEWHALDSLGMLTESLIKPNAVNLLVVGVNEAENPVWQVALSQKGFVEEARSIPNWEAWINRRYKAFDKGWVLVLYRRKPQEVQ</sequence>
<keyword evidence="11" id="KW-1185">Reference proteome</keyword>
<keyword evidence="5 9" id="KW-0812">Transmembrane</keyword>
<dbReference type="InterPro" id="IPR005599">
    <property type="entry name" value="GPI_mannosylTrfase"/>
</dbReference>
<keyword evidence="6" id="KW-0256">Endoplasmic reticulum</keyword>
<feature type="transmembrane region" description="Helical" evidence="9">
    <location>
        <begin position="92"/>
        <end position="112"/>
    </location>
</feature>
<comment type="subcellular location">
    <subcellularLocation>
        <location evidence="1">Endomembrane system</location>
        <topology evidence="1">Multi-pass membrane protein</topology>
    </subcellularLocation>
    <subcellularLocation>
        <location evidence="2">Endoplasmic reticulum membrane</location>
    </subcellularLocation>
</comment>
<evidence type="ECO:0000256" key="5">
    <source>
        <dbReference type="ARBA" id="ARBA00022692"/>
    </source>
</evidence>
<evidence type="ECO:0000256" key="2">
    <source>
        <dbReference type="ARBA" id="ARBA00004586"/>
    </source>
</evidence>
<evidence type="ECO:0000256" key="7">
    <source>
        <dbReference type="ARBA" id="ARBA00022989"/>
    </source>
</evidence>
<dbReference type="GO" id="GO:0012505">
    <property type="term" value="C:endomembrane system"/>
    <property type="evidence" value="ECO:0007669"/>
    <property type="project" value="UniProtKB-SubCell"/>
</dbReference>
<evidence type="ECO:0000256" key="8">
    <source>
        <dbReference type="ARBA" id="ARBA00023136"/>
    </source>
</evidence>
<feature type="transmembrane region" description="Helical" evidence="9">
    <location>
        <begin position="316"/>
        <end position="336"/>
    </location>
</feature>
<keyword evidence="3" id="KW-0328">Glycosyltransferase</keyword>
<feature type="transmembrane region" description="Helical" evidence="9">
    <location>
        <begin position="294"/>
        <end position="310"/>
    </location>
</feature>
<accession>A0A1G6GUZ8</accession>
<dbReference type="AlphaFoldDB" id="A0A1G6GUZ8"/>
<feature type="transmembrane region" description="Helical" evidence="9">
    <location>
        <begin position="172"/>
        <end position="202"/>
    </location>
</feature>
<feature type="transmembrane region" description="Helical" evidence="9">
    <location>
        <begin position="209"/>
        <end position="232"/>
    </location>
</feature>
<gene>
    <name evidence="10" type="ORF">SAMN05216323_100459</name>
</gene>
<protein>
    <submittedName>
        <fullName evidence="10">Phosphatidylinositol glycan, class B</fullName>
    </submittedName>
</protein>
<keyword evidence="7 9" id="KW-1133">Transmembrane helix</keyword>
<evidence type="ECO:0000256" key="1">
    <source>
        <dbReference type="ARBA" id="ARBA00004127"/>
    </source>
</evidence>
<reference evidence="10 11" key="1">
    <citation type="submission" date="2016-09" db="EMBL/GenBank/DDBJ databases">
        <authorList>
            <person name="Capua I."/>
            <person name="De Benedictis P."/>
            <person name="Joannis T."/>
            <person name="Lombin L.H."/>
            <person name="Cattoli G."/>
        </authorList>
    </citation>
    <scope>NUCLEOTIDE SEQUENCE [LARGE SCALE GENOMIC DNA]</scope>
    <source>
        <strain evidence="10 11">A7P-90m</strain>
    </source>
</reference>
<evidence type="ECO:0000256" key="9">
    <source>
        <dbReference type="SAM" id="Phobius"/>
    </source>
</evidence>
<evidence type="ECO:0000313" key="11">
    <source>
        <dbReference type="Proteomes" id="UP000199452"/>
    </source>
</evidence>
<evidence type="ECO:0000256" key="4">
    <source>
        <dbReference type="ARBA" id="ARBA00022679"/>
    </source>
</evidence>
<keyword evidence="8 9" id="KW-0472">Membrane</keyword>
<feature type="transmembrane region" description="Helical" evidence="9">
    <location>
        <begin position="348"/>
        <end position="369"/>
    </location>
</feature>
<dbReference type="STRING" id="1640674.SAMN05216323_100459"/>
<feature type="transmembrane region" description="Helical" evidence="9">
    <location>
        <begin position="9"/>
        <end position="27"/>
    </location>
</feature>
<evidence type="ECO:0000256" key="6">
    <source>
        <dbReference type="ARBA" id="ARBA00022824"/>
    </source>
</evidence>
<dbReference type="OrthoDB" id="620676at2"/>
<organism evidence="10 11">
    <name type="scientific">Williamwhitmania taraxaci</name>
    <dbReference type="NCBI Taxonomy" id="1640674"/>
    <lineage>
        <taxon>Bacteria</taxon>
        <taxon>Pseudomonadati</taxon>
        <taxon>Bacteroidota</taxon>
        <taxon>Bacteroidia</taxon>
        <taxon>Bacteroidales</taxon>
        <taxon>Williamwhitmaniaceae</taxon>
        <taxon>Williamwhitmania</taxon>
    </lineage>
</organism>
<dbReference type="RefSeq" id="WP_092435032.1">
    <property type="nucleotide sequence ID" value="NZ_FMYP01000004.1"/>
</dbReference>
<feature type="transmembrane region" description="Helical" evidence="9">
    <location>
        <begin position="260"/>
        <end position="287"/>
    </location>
</feature>
<evidence type="ECO:0000256" key="3">
    <source>
        <dbReference type="ARBA" id="ARBA00022676"/>
    </source>
</evidence>
<dbReference type="Pfam" id="PF03901">
    <property type="entry name" value="Glyco_transf_22"/>
    <property type="match status" value="1"/>
</dbReference>
<feature type="transmembrane region" description="Helical" evidence="9">
    <location>
        <begin position="133"/>
        <end position="160"/>
    </location>
</feature>
<dbReference type="GO" id="GO:0000030">
    <property type="term" value="F:mannosyltransferase activity"/>
    <property type="evidence" value="ECO:0007669"/>
    <property type="project" value="TreeGrafter"/>
</dbReference>
<dbReference type="EMBL" id="FMYP01000004">
    <property type="protein sequence ID" value="SDB85870.1"/>
    <property type="molecule type" value="Genomic_DNA"/>
</dbReference>
<proteinExistence type="predicted"/>
<dbReference type="PANTHER" id="PTHR22760">
    <property type="entry name" value="GLYCOSYLTRANSFERASE"/>
    <property type="match status" value="1"/>
</dbReference>
<dbReference type="Proteomes" id="UP000199452">
    <property type="component" value="Unassembled WGS sequence"/>
</dbReference>
<evidence type="ECO:0000313" key="10">
    <source>
        <dbReference type="EMBL" id="SDB85870.1"/>
    </source>
</evidence>
<name>A0A1G6GUZ8_9BACT</name>